<evidence type="ECO:0000313" key="1">
    <source>
        <dbReference type="EMBL" id="WAJ71879.1"/>
    </source>
</evidence>
<name>A0ABY7AQR4_9ALTE</name>
<dbReference type="Proteomes" id="UP001163726">
    <property type="component" value="Plasmid pCadTS8_1"/>
</dbReference>
<evidence type="ECO:0000313" key="2">
    <source>
        <dbReference type="Proteomes" id="UP001163726"/>
    </source>
</evidence>
<keyword evidence="1" id="KW-0614">Plasmid</keyword>
<dbReference type="RefSeq" id="WP_268076600.1">
    <property type="nucleotide sequence ID" value="NZ_CP109966.1"/>
</dbReference>
<keyword evidence="2" id="KW-1185">Reference proteome</keyword>
<accession>A0ABY7AQR4</accession>
<proteinExistence type="predicted"/>
<gene>
    <name evidence="1" type="ORF">OLW01_14210</name>
</gene>
<organism evidence="1 2">
    <name type="scientific">Catenovulum adriaticum</name>
    <dbReference type="NCBI Taxonomy" id="2984846"/>
    <lineage>
        <taxon>Bacteria</taxon>
        <taxon>Pseudomonadati</taxon>
        <taxon>Pseudomonadota</taxon>
        <taxon>Gammaproteobacteria</taxon>
        <taxon>Alteromonadales</taxon>
        <taxon>Alteromonadaceae</taxon>
        <taxon>Catenovulum</taxon>
    </lineage>
</organism>
<sequence>MMLEQKISRRVFIGATAFMVSAPLFSTVLNDKNNLLVVENHGQFFNAQELTLLTDIAELMIPKTQTPGATDAHVIPVLDGLMLTWAGNETKQQYRSIIRQIEQIAKNTYAENYIQLAHQQRYKLLEQLDITAFENQQTELSKSYRHLKEMVFHVYYTSEEANPDYVLIPGTYKGDISKQTLEKILAGGTI</sequence>
<protein>
    <submittedName>
        <fullName evidence="1">Gluconate 2-dehydrogenase subunit 3 family protein</fullName>
    </submittedName>
</protein>
<geneLocation type="plasmid" evidence="1 2">
    <name>pCadTS8_1</name>
</geneLocation>
<reference evidence="1" key="1">
    <citation type="submission" date="2022-10" db="EMBL/GenBank/DDBJ databases">
        <title>Catenovulum adriacola sp. nov. isolated in the Harbour of Susak.</title>
        <authorList>
            <person name="Schoch T."/>
            <person name="Reich S.J."/>
            <person name="Stoeferle S."/>
            <person name="Flaiz M."/>
            <person name="Kazda M."/>
            <person name="Riedel C.U."/>
            <person name="Duerre P."/>
        </authorList>
    </citation>
    <scope>NUCLEOTIDE SEQUENCE</scope>
    <source>
        <strain evidence="1">TS8</strain>
        <plasmid evidence="1">pCadTS8_1</plasmid>
    </source>
</reference>
<dbReference type="Pfam" id="PF13618">
    <property type="entry name" value="Gluconate_2-dh3"/>
    <property type="match status" value="1"/>
</dbReference>
<dbReference type="InterPro" id="IPR027056">
    <property type="entry name" value="Gluconate_2DH_su3"/>
</dbReference>
<dbReference type="EMBL" id="CP109966">
    <property type="protein sequence ID" value="WAJ71879.1"/>
    <property type="molecule type" value="Genomic_DNA"/>
</dbReference>